<protein>
    <submittedName>
        <fullName evidence="1">Uncharacterized protein</fullName>
    </submittedName>
</protein>
<keyword evidence="2" id="KW-1185">Reference proteome</keyword>
<accession>A0A5N4C0J4</accession>
<sequence length="142" mass="15454">MTDQLKVDGGTADAGEVLSECRVSSHGGASSSNPVSYGSLSHSGAAFTQELMVIDEVKGRRFGEDSIKWPVFGQLGIREDSVQRLSKPCELVSFMRNSAAGKAPLFLNSVMFRNEDKVQRMLKLYPASPHHPTLSNVLPDLM</sequence>
<reference evidence="1 2" key="1">
    <citation type="journal article" date="2019" name="Mol. Ecol. Resour.">
        <title>Improving Illumina assemblies with Hi-C and long reads: an example with the North African dromedary.</title>
        <authorList>
            <person name="Elbers J.P."/>
            <person name="Rogers M.F."/>
            <person name="Perelman P.L."/>
            <person name="Proskuryakova A.A."/>
            <person name="Serdyukova N.A."/>
            <person name="Johnson W.E."/>
            <person name="Horin P."/>
            <person name="Corander J."/>
            <person name="Murphy D."/>
            <person name="Burger P.A."/>
        </authorList>
    </citation>
    <scope>NUCLEOTIDE SEQUENCE [LARGE SCALE GENOMIC DNA]</scope>
    <source>
        <strain evidence="1">Drom800</strain>
        <tissue evidence="1">Blood</tissue>
    </source>
</reference>
<gene>
    <name evidence="1" type="ORF">Cadr_000003775</name>
</gene>
<dbReference type="AlphaFoldDB" id="A0A5N4C0J4"/>
<name>A0A5N4C0J4_CAMDR</name>
<evidence type="ECO:0000313" key="1">
    <source>
        <dbReference type="EMBL" id="KAB1252382.1"/>
    </source>
</evidence>
<organism evidence="1 2">
    <name type="scientific">Camelus dromedarius</name>
    <name type="common">Dromedary</name>
    <name type="synonym">Arabian camel</name>
    <dbReference type="NCBI Taxonomy" id="9838"/>
    <lineage>
        <taxon>Eukaryota</taxon>
        <taxon>Metazoa</taxon>
        <taxon>Chordata</taxon>
        <taxon>Craniata</taxon>
        <taxon>Vertebrata</taxon>
        <taxon>Euteleostomi</taxon>
        <taxon>Mammalia</taxon>
        <taxon>Eutheria</taxon>
        <taxon>Laurasiatheria</taxon>
        <taxon>Artiodactyla</taxon>
        <taxon>Tylopoda</taxon>
        <taxon>Camelidae</taxon>
        <taxon>Camelus</taxon>
    </lineage>
</organism>
<dbReference type="EMBL" id="JWIN03000037">
    <property type="protein sequence ID" value="KAB1252382.1"/>
    <property type="molecule type" value="Genomic_DNA"/>
</dbReference>
<proteinExistence type="predicted"/>
<evidence type="ECO:0000313" key="2">
    <source>
        <dbReference type="Proteomes" id="UP000299084"/>
    </source>
</evidence>
<dbReference type="Proteomes" id="UP000299084">
    <property type="component" value="Unassembled WGS sequence"/>
</dbReference>
<comment type="caution">
    <text evidence="1">The sequence shown here is derived from an EMBL/GenBank/DDBJ whole genome shotgun (WGS) entry which is preliminary data.</text>
</comment>